<dbReference type="InterPro" id="IPR029063">
    <property type="entry name" value="SAM-dependent_MTases_sf"/>
</dbReference>
<proteinExistence type="predicted"/>
<dbReference type="EMBL" id="PYGE01000008">
    <property type="protein sequence ID" value="PSL03277.1"/>
    <property type="molecule type" value="Genomic_DNA"/>
</dbReference>
<dbReference type="RefSeq" id="WP_106537673.1">
    <property type="nucleotide sequence ID" value="NZ_ML142902.1"/>
</dbReference>
<dbReference type="AlphaFoldDB" id="A0A2P8E1J7"/>
<sequence>MDLDAVRALLTTDGATLLAEATRRYGVEDEFALGTRLRRDHPPELVAAALTQARLRARAADKFDAGDAARMLFTVDGYEQATRAAVAGHRAARMAATLGAGAAVADLCCGIGGDLIATARAGLDVTGVDDDPVTAAVAGANVAALGLERTARVVEADVTTVDRSPFAAVLCDPSRRGGRGRTFDPDAYTPPWAFVRTLLSGTACVKVAPGIPHERVPAAVEAEWVSDRGELKEAALWAGDLSGSGVTRRATLLPGGDTLTDADDPGPAEPRPPGRYLYEPDPSVIRAGLVTAVAGLVDGWQLDRTIAYVSADRPAPTPFARGYEITDTLPYDVKVLRRYVREHGIGVVTVKKRGVDVVPEKLRAAVRPRGDGVVTFVVTRVAGRAGVLVARPVTPAG</sequence>
<dbReference type="Pfam" id="PF18096">
    <property type="entry name" value="Thump_like"/>
    <property type="match status" value="1"/>
</dbReference>
<dbReference type="InterPro" id="IPR041497">
    <property type="entry name" value="Thump-like"/>
</dbReference>
<keyword evidence="4" id="KW-1185">Reference proteome</keyword>
<reference evidence="3 4" key="1">
    <citation type="submission" date="2018-03" db="EMBL/GenBank/DDBJ databases">
        <title>Genomic Encyclopedia of Archaeal and Bacterial Type Strains, Phase II (KMG-II): from individual species to whole genera.</title>
        <authorList>
            <person name="Goeker M."/>
        </authorList>
    </citation>
    <scope>NUCLEOTIDE SEQUENCE [LARGE SCALE GENOMIC DNA]</scope>
    <source>
        <strain evidence="3 4">DSM 45211</strain>
    </source>
</reference>
<feature type="domain" description="THUMP-like" evidence="2">
    <location>
        <begin position="320"/>
        <end position="392"/>
    </location>
</feature>
<gene>
    <name evidence="3" type="ORF">CLV30_108189</name>
</gene>
<evidence type="ECO:0000256" key="1">
    <source>
        <dbReference type="SAM" id="MobiDB-lite"/>
    </source>
</evidence>
<evidence type="ECO:0000313" key="4">
    <source>
        <dbReference type="Proteomes" id="UP000243528"/>
    </source>
</evidence>
<accession>A0A2P8E1J7</accession>
<evidence type="ECO:0000259" key="2">
    <source>
        <dbReference type="Pfam" id="PF18096"/>
    </source>
</evidence>
<feature type="region of interest" description="Disordered" evidence="1">
    <location>
        <begin position="252"/>
        <end position="272"/>
    </location>
</feature>
<evidence type="ECO:0000313" key="3">
    <source>
        <dbReference type="EMBL" id="PSL03277.1"/>
    </source>
</evidence>
<name>A0A2P8E1J7_9ACTN</name>
<dbReference type="OrthoDB" id="9810570at2"/>
<organism evidence="3 4">
    <name type="scientific">Haloactinopolyspora alba</name>
    <dbReference type="NCBI Taxonomy" id="648780"/>
    <lineage>
        <taxon>Bacteria</taxon>
        <taxon>Bacillati</taxon>
        <taxon>Actinomycetota</taxon>
        <taxon>Actinomycetes</taxon>
        <taxon>Jiangellales</taxon>
        <taxon>Jiangellaceae</taxon>
        <taxon>Haloactinopolyspora</taxon>
    </lineage>
</organism>
<dbReference type="PANTHER" id="PTHR14741:SF32">
    <property type="entry name" value="TRIMETHYLGUANOSINE SYNTHASE"/>
    <property type="match status" value="1"/>
</dbReference>
<dbReference type="PANTHER" id="PTHR14741">
    <property type="entry name" value="S-ADENOSYLMETHIONINE-DEPENDENT METHYLTRANSFERASE RELATED"/>
    <property type="match status" value="1"/>
</dbReference>
<dbReference type="Proteomes" id="UP000243528">
    <property type="component" value="Unassembled WGS sequence"/>
</dbReference>
<dbReference type="Gene3D" id="3.40.50.150">
    <property type="entry name" value="Vaccinia Virus protein VP39"/>
    <property type="match status" value="1"/>
</dbReference>
<protein>
    <recommendedName>
        <fullName evidence="2">THUMP-like domain-containing protein</fullName>
    </recommendedName>
</protein>
<comment type="caution">
    <text evidence="3">The sequence shown here is derived from an EMBL/GenBank/DDBJ whole genome shotgun (WGS) entry which is preliminary data.</text>
</comment>
<dbReference type="SUPFAM" id="SSF53335">
    <property type="entry name" value="S-adenosyl-L-methionine-dependent methyltransferases"/>
    <property type="match status" value="1"/>
</dbReference>